<dbReference type="Proteomes" id="UP000265520">
    <property type="component" value="Unassembled WGS sequence"/>
</dbReference>
<reference evidence="2 3" key="1">
    <citation type="journal article" date="2018" name="Front. Plant Sci.">
        <title>Red Clover (Trifolium pratense) and Zigzag Clover (T. medium) - A Picture of Genomic Similarities and Differences.</title>
        <authorList>
            <person name="Dluhosova J."/>
            <person name="Istvanek J."/>
            <person name="Nedelnik J."/>
            <person name="Repkova J."/>
        </authorList>
    </citation>
    <scope>NUCLEOTIDE SEQUENCE [LARGE SCALE GENOMIC DNA]</scope>
    <source>
        <strain evidence="3">cv. 10/8</strain>
        <tissue evidence="2">Leaf</tissue>
    </source>
</reference>
<feature type="region of interest" description="Disordered" evidence="1">
    <location>
        <begin position="27"/>
        <end position="50"/>
    </location>
</feature>
<name>A0A392S3X4_9FABA</name>
<feature type="non-terminal residue" evidence="2">
    <location>
        <position position="1"/>
    </location>
</feature>
<dbReference type="AlphaFoldDB" id="A0A392S3X4"/>
<dbReference type="EMBL" id="LXQA010310545">
    <property type="protein sequence ID" value="MCI42904.1"/>
    <property type="molecule type" value="Genomic_DNA"/>
</dbReference>
<feature type="non-terminal residue" evidence="2">
    <location>
        <position position="50"/>
    </location>
</feature>
<organism evidence="2 3">
    <name type="scientific">Trifolium medium</name>
    <dbReference type="NCBI Taxonomy" id="97028"/>
    <lineage>
        <taxon>Eukaryota</taxon>
        <taxon>Viridiplantae</taxon>
        <taxon>Streptophyta</taxon>
        <taxon>Embryophyta</taxon>
        <taxon>Tracheophyta</taxon>
        <taxon>Spermatophyta</taxon>
        <taxon>Magnoliopsida</taxon>
        <taxon>eudicotyledons</taxon>
        <taxon>Gunneridae</taxon>
        <taxon>Pentapetalae</taxon>
        <taxon>rosids</taxon>
        <taxon>fabids</taxon>
        <taxon>Fabales</taxon>
        <taxon>Fabaceae</taxon>
        <taxon>Papilionoideae</taxon>
        <taxon>50 kb inversion clade</taxon>
        <taxon>NPAAA clade</taxon>
        <taxon>Hologalegina</taxon>
        <taxon>IRL clade</taxon>
        <taxon>Trifolieae</taxon>
        <taxon>Trifolium</taxon>
    </lineage>
</organism>
<accession>A0A392S3X4</accession>
<proteinExistence type="predicted"/>
<comment type="caution">
    <text evidence="2">The sequence shown here is derived from an EMBL/GenBank/DDBJ whole genome shotgun (WGS) entry which is preliminary data.</text>
</comment>
<protein>
    <submittedName>
        <fullName evidence="2">Uncharacterized protein</fullName>
    </submittedName>
</protein>
<evidence type="ECO:0000313" key="2">
    <source>
        <dbReference type="EMBL" id="MCI42904.1"/>
    </source>
</evidence>
<evidence type="ECO:0000256" key="1">
    <source>
        <dbReference type="SAM" id="MobiDB-lite"/>
    </source>
</evidence>
<sequence>CGYLMSLEKRIFESELNSQCGKAIMQDSENSSGTVQNAADEDIQRPFKIQ</sequence>
<feature type="compositionally biased region" description="Polar residues" evidence="1">
    <location>
        <begin position="27"/>
        <end position="37"/>
    </location>
</feature>
<keyword evidence="3" id="KW-1185">Reference proteome</keyword>
<evidence type="ECO:0000313" key="3">
    <source>
        <dbReference type="Proteomes" id="UP000265520"/>
    </source>
</evidence>